<gene>
    <name evidence="2" type="ORF">OESDEN_24043</name>
</gene>
<sequence>MFGFRALLFLSLCILASSEDVSSEENRNCSCSAKGLWVGHRKLHSSIS</sequence>
<keyword evidence="1" id="KW-0732">Signal</keyword>
<feature type="chain" id="PRO_5002064236" evidence="1">
    <location>
        <begin position="19"/>
        <end position="48"/>
    </location>
</feature>
<protein>
    <submittedName>
        <fullName evidence="2">Uncharacterized protein</fullName>
    </submittedName>
</protein>
<evidence type="ECO:0000313" key="3">
    <source>
        <dbReference type="Proteomes" id="UP000053660"/>
    </source>
</evidence>
<feature type="signal peptide" evidence="1">
    <location>
        <begin position="1"/>
        <end position="18"/>
    </location>
</feature>
<keyword evidence="3" id="KW-1185">Reference proteome</keyword>
<accession>A0A0B1RYN7</accession>
<proteinExistence type="predicted"/>
<dbReference type="EMBL" id="KN611855">
    <property type="protein sequence ID" value="KHJ76337.1"/>
    <property type="molecule type" value="Genomic_DNA"/>
</dbReference>
<organism evidence="2 3">
    <name type="scientific">Oesophagostomum dentatum</name>
    <name type="common">Nodular worm</name>
    <dbReference type="NCBI Taxonomy" id="61180"/>
    <lineage>
        <taxon>Eukaryota</taxon>
        <taxon>Metazoa</taxon>
        <taxon>Ecdysozoa</taxon>
        <taxon>Nematoda</taxon>
        <taxon>Chromadorea</taxon>
        <taxon>Rhabditida</taxon>
        <taxon>Rhabditina</taxon>
        <taxon>Rhabditomorpha</taxon>
        <taxon>Strongyloidea</taxon>
        <taxon>Strongylidae</taxon>
        <taxon>Oesophagostomum</taxon>
    </lineage>
</organism>
<evidence type="ECO:0000256" key="1">
    <source>
        <dbReference type="SAM" id="SignalP"/>
    </source>
</evidence>
<evidence type="ECO:0000313" key="2">
    <source>
        <dbReference type="EMBL" id="KHJ76337.1"/>
    </source>
</evidence>
<name>A0A0B1RYN7_OESDE</name>
<dbReference type="AlphaFoldDB" id="A0A0B1RYN7"/>
<reference evidence="2 3" key="1">
    <citation type="submission" date="2014-03" db="EMBL/GenBank/DDBJ databases">
        <title>Draft genome of the hookworm Oesophagostomum dentatum.</title>
        <authorList>
            <person name="Mitreva M."/>
        </authorList>
    </citation>
    <scope>NUCLEOTIDE SEQUENCE [LARGE SCALE GENOMIC DNA]</scope>
    <source>
        <strain evidence="2 3">OD-Hann</strain>
    </source>
</reference>
<dbReference type="Proteomes" id="UP000053660">
    <property type="component" value="Unassembled WGS sequence"/>
</dbReference>